<comment type="caution">
    <text evidence="3">The sequence shown here is derived from an EMBL/GenBank/DDBJ whole genome shotgun (WGS) entry which is preliminary data.</text>
</comment>
<feature type="region of interest" description="Disordered" evidence="1">
    <location>
        <begin position="227"/>
        <end position="315"/>
    </location>
</feature>
<evidence type="ECO:0000313" key="4">
    <source>
        <dbReference type="Proteomes" id="UP000242146"/>
    </source>
</evidence>
<dbReference type="CDD" id="cd00167">
    <property type="entry name" value="SANT"/>
    <property type="match status" value="1"/>
</dbReference>
<dbReference type="InterPro" id="IPR039467">
    <property type="entry name" value="TFIIIB_B''_Myb"/>
</dbReference>
<dbReference type="SMART" id="SM00717">
    <property type="entry name" value="SANT"/>
    <property type="match status" value="1"/>
</dbReference>
<feature type="region of interest" description="Disordered" evidence="1">
    <location>
        <begin position="1"/>
        <end position="162"/>
    </location>
</feature>
<name>A0A1X2GK95_9FUNG</name>
<reference evidence="3 4" key="1">
    <citation type="submission" date="2016-07" db="EMBL/GenBank/DDBJ databases">
        <title>Pervasive Adenine N6-methylation of Active Genes in Fungi.</title>
        <authorList>
            <consortium name="DOE Joint Genome Institute"/>
            <person name="Mondo S.J."/>
            <person name="Dannebaum R.O."/>
            <person name="Kuo R.C."/>
            <person name="Labutti K."/>
            <person name="Haridas S."/>
            <person name="Kuo A."/>
            <person name="Salamov A."/>
            <person name="Ahrendt S.R."/>
            <person name="Lipzen A."/>
            <person name="Sullivan W."/>
            <person name="Andreopoulos W.B."/>
            <person name="Clum A."/>
            <person name="Lindquist E."/>
            <person name="Daum C."/>
            <person name="Ramamoorthy G.K."/>
            <person name="Gryganskyi A."/>
            <person name="Culley D."/>
            <person name="Magnuson J.K."/>
            <person name="James T.Y."/>
            <person name="O'Malley M.A."/>
            <person name="Stajich J.E."/>
            <person name="Spatafora J.W."/>
            <person name="Visel A."/>
            <person name="Grigoriev I.V."/>
        </authorList>
    </citation>
    <scope>NUCLEOTIDE SEQUENCE [LARGE SCALE GENOMIC DNA]</scope>
    <source>
        <strain evidence="3 4">NRRL 3301</strain>
    </source>
</reference>
<dbReference type="GO" id="GO:0070898">
    <property type="term" value="P:RNA polymerase III preinitiation complex assembly"/>
    <property type="evidence" value="ECO:0007669"/>
    <property type="project" value="TreeGrafter"/>
</dbReference>
<feature type="compositionally biased region" description="Low complexity" evidence="1">
    <location>
        <begin position="235"/>
        <end position="248"/>
    </location>
</feature>
<evidence type="ECO:0000313" key="3">
    <source>
        <dbReference type="EMBL" id="ORX55673.1"/>
    </source>
</evidence>
<dbReference type="InterPro" id="IPR009057">
    <property type="entry name" value="Homeodomain-like_sf"/>
</dbReference>
<feature type="compositionally biased region" description="Low complexity" evidence="1">
    <location>
        <begin position="66"/>
        <end position="88"/>
    </location>
</feature>
<dbReference type="STRING" id="101127.A0A1X2GK95"/>
<dbReference type="PANTHER" id="PTHR22929">
    <property type="entry name" value="RNA POLYMERASE III TRANSCRIPTION INITIATION FACTOR B"/>
    <property type="match status" value="1"/>
</dbReference>
<proteinExistence type="predicted"/>
<feature type="compositionally biased region" description="Polar residues" evidence="1">
    <location>
        <begin position="254"/>
        <end position="265"/>
    </location>
</feature>
<dbReference type="PANTHER" id="PTHR22929:SF0">
    <property type="entry name" value="TRANSCRIPTION FACTOR TFIIIB COMPONENT B'' HOMOLOG"/>
    <property type="match status" value="1"/>
</dbReference>
<dbReference type="Gene3D" id="1.20.58.1880">
    <property type="match status" value="1"/>
</dbReference>
<dbReference type="Pfam" id="PF15963">
    <property type="entry name" value="Myb_DNA-bind_7"/>
    <property type="match status" value="1"/>
</dbReference>
<dbReference type="GO" id="GO:0000126">
    <property type="term" value="C:transcription factor TFIIIB complex"/>
    <property type="evidence" value="ECO:0007669"/>
    <property type="project" value="TreeGrafter"/>
</dbReference>
<protein>
    <recommendedName>
        <fullName evidence="2">Myb-like domain-containing protein</fullName>
    </recommendedName>
</protein>
<dbReference type="SUPFAM" id="SSF46689">
    <property type="entry name" value="Homeodomain-like"/>
    <property type="match status" value="1"/>
</dbReference>
<organism evidence="3 4">
    <name type="scientific">Hesseltinella vesiculosa</name>
    <dbReference type="NCBI Taxonomy" id="101127"/>
    <lineage>
        <taxon>Eukaryota</taxon>
        <taxon>Fungi</taxon>
        <taxon>Fungi incertae sedis</taxon>
        <taxon>Mucoromycota</taxon>
        <taxon>Mucoromycotina</taxon>
        <taxon>Mucoromycetes</taxon>
        <taxon>Mucorales</taxon>
        <taxon>Cunninghamellaceae</taxon>
        <taxon>Hesseltinella</taxon>
    </lineage>
</organism>
<keyword evidence="4" id="KW-1185">Reference proteome</keyword>
<accession>A0A1X2GK95</accession>
<evidence type="ECO:0000256" key="1">
    <source>
        <dbReference type="SAM" id="MobiDB-lite"/>
    </source>
</evidence>
<dbReference type="EMBL" id="MCGT01000011">
    <property type="protein sequence ID" value="ORX55673.1"/>
    <property type="molecule type" value="Genomic_DNA"/>
</dbReference>
<sequence>MSQSSLTSLGVNKSSTRFTPKVKARPSRRPQEQKATVSQEIIDADHPSDQTASSQKAHPLPNIFPSTQDTVSSSTASSIPTIATTGSAPSLASRVNSSTSSIAVPSKQPPSSRGTSIVPGSSTQASPTIASSAPSVSTTSSSSSKSIPTLKTPSSAKVGQSKVMELKRLVEKTASASIAISAPGRGKEKATSIQPGAPAHSSADTATSVPTVTNSIKAFTIPMVASSPTKPNVQATSSTSTAKSPAYTPGKATTPRTKAAQSPTTIAKRKGKEKETAHADSVAHQLRQKRQRVDTKPALDDVSGDQEMNEELDHSSDEDFVLDGRRRSVSQADGLDEVASTTSTPVKSRKKRVWLAKDMKTLDDIDYDPLVTEDLDRPVAYFLEDLDQGIVSKIYREKCLARDEQRMNMSAEAYEETKRMKTEVEHREKVEAEAAAEREHERQRLLESDASGLVESSNALQVRLVNGEIMLDTDSMLIDRGGQRSTMTHEDMEVVEENAHSRKINSATYGKSTRSAKWSVEETDLFYDYLSEFGTDFEMMSKVMPARTRSQLRMKFNREERLHPKRITEYLIYKKKPMNLERFKNITGQEFEPVPHDFHSTPT</sequence>
<dbReference type="AlphaFoldDB" id="A0A1X2GK95"/>
<evidence type="ECO:0000259" key="2">
    <source>
        <dbReference type="SMART" id="SM00717"/>
    </source>
</evidence>
<dbReference type="OrthoDB" id="272624at2759"/>
<dbReference type="InterPro" id="IPR001005">
    <property type="entry name" value="SANT/Myb"/>
</dbReference>
<dbReference type="Proteomes" id="UP000242146">
    <property type="component" value="Unassembled WGS sequence"/>
</dbReference>
<feature type="compositionally biased region" description="Low complexity" evidence="1">
    <location>
        <begin position="121"/>
        <end position="155"/>
    </location>
</feature>
<feature type="compositionally biased region" description="Polar residues" evidence="1">
    <location>
        <begin position="93"/>
        <end position="120"/>
    </location>
</feature>
<feature type="domain" description="Myb-like" evidence="2">
    <location>
        <begin position="514"/>
        <end position="562"/>
    </location>
</feature>
<gene>
    <name evidence="3" type="ORF">DM01DRAFT_1335069</name>
</gene>
<dbReference type="GO" id="GO:0001156">
    <property type="term" value="F:TFIIIC-class transcription factor complex binding"/>
    <property type="evidence" value="ECO:0007669"/>
    <property type="project" value="TreeGrafter"/>
</dbReference>
<feature type="region of interest" description="Disordered" evidence="1">
    <location>
        <begin position="175"/>
        <end position="208"/>
    </location>
</feature>
<feature type="compositionally biased region" description="Polar residues" evidence="1">
    <location>
        <begin position="1"/>
        <end position="18"/>
    </location>
</feature>